<name>A0ABW5WTI7_9STAP</name>
<keyword evidence="1" id="KW-0472">Membrane</keyword>
<dbReference type="Pfam" id="PF00128">
    <property type="entry name" value="Alpha-amylase"/>
    <property type="match status" value="1"/>
</dbReference>
<dbReference type="InterPro" id="IPR017853">
    <property type="entry name" value="GH"/>
</dbReference>
<dbReference type="SMART" id="SM00642">
    <property type="entry name" value="Aamy"/>
    <property type="match status" value="1"/>
</dbReference>
<keyword evidence="4" id="KW-1185">Reference proteome</keyword>
<dbReference type="EMBL" id="JBHUOQ010000001">
    <property type="protein sequence ID" value="MFD2830106.1"/>
    <property type="molecule type" value="Genomic_DNA"/>
</dbReference>
<dbReference type="Gene3D" id="3.20.20.80">
    <property type="entry name" value="Glycosidases"/>
    <property type="match status" value="2"/>
</dbReference>
<dbReference type="InterPro" id="IPR006047">
    <property type="entry name" value="GH13_cat_dom"/>
</dbReference>
<sequence>MKLMKKMLTLFAVFAVLGTIHTSYEPENNAKADSVTNPGDAKRIYSIVVDRFLNGDEGNDDGRDSNDDPDFPFGGDFEGIESQLEYIQTMGFDTLHLSPVFEHETDDYLGYAVTDYNQIEESFGGGEAFQSLIDQAHDMDIEVIVDVPMTATDAFEPLGSADLSVSDLYQSYLDTRGIDMIDFSQSSNQEQYREMLESFTDEYNIDGLSFMTAENNIDASTFVPDGVTSYGITTAEDMSLEGFDFTAHEETRAALAESFSSVNKEIPELPDGTEFLLADHWFSERFTSHAVSENMFPGTRIKQLMTYLYAYHGPVSMLYGTEVALNGEDIPGIHMQMDLWTDQEVVEFIEHINKVFSEQKSAFTGDLETILNEDGHYVTRYNTNDVDFILNVNDTSETKSITLTEDEDGKVMSGMLVGDMIRPHNGDEYILVLDREETEFYAIVDEMGLNNGYIIASVLIFGGFAVFIFFAARNNKKKRKQAS</sequence>
<organism evidence="3 4">
    <name type="scientific">Corticicoccus populi</name>
    <dbReference type="NCBI Taxonomy" id="1812821"/>
    <lineage>
        <taxon>Bacteria</taxon>
        <taxon>Bacillati</taxon>
        <taxon>Bacillota</taxon>
        <taxon>Bacilli</taxon>
        <taxon>Bacillales</taxon>
        <taxon>Staphylococcaceae</taxon>
        <taxon>Corticicoccus</taxon>
    </lineage>
</organism>
<dbReference type="SUPFAM" id="SSF51445">
    <property type="entry name" value="(Trans)glycosidases"/>
    <property type="match status" value="1"/>
</dbReference>
<dbReference type="InterPro" id="IPR054174">
    <property type="entry name" value="Alpha-amylase-like_C"/>
</dbReference>
<dbReference type="Pfam" id="PF22026">
    <property type="entry name" value="Alpha-amylase_C_2"/>
    <property type="match status" value="1"/>
</dbReference>
<dbReference type="PANTHER" id="PTHR10357">
    <property type="entry name" value="ALPHA-AMYLASE FAMILY MEMBER"/>
    <property type="match status" value="1"/>
</dbReference>
<dbReference type="Gene3D" id="2.60.40.1180">
    <property type="entry name" value="Golgi alpha-mannosidase II"/>
    <property type="match status" value="1"/>
</dbReference>
<gene>
    <name evidence="3" type="ORF">ACFSX4_06445</name>
</gene>
<reference evidence="4" key="1">
    <citation type="journal article" date="2019" name="Int. J. Syst. Evol. Microbiol.">
        <title>The Global Catalogue of Microorganisms (GCM) 10K type strain sequencing project: providing services to taxonomists for standard genome sequencing and annotation.</title>
        <authorList>
            <consortium name="The Broad Institute Genomics Platform"/>
            <consortium name="The Broad Institute Genome Sequencing Center for Infectious Disease"/>
            <person name="Wu L."/>
            <person name="Ma J."/>
        </authorList>
    </citation>
    <scope>NUCLEOTIDE SEQUENCE [LARGE SCALE GENOMIC DNA]</scope>
    <source>
        <strain evidence="4">KCTC 33575</strain>
    </source>
</reference>
<evidence type="ECO:0000259" key="2">
    <source>
        <dbReference type="SMART" id="SM00642"/>
    </source>
</evidence>
<keyword evidence="1" id="KW-0812">Transmembrane</keyword>
<protein>
    <submittedName>
        <fullName evidence="3">Alpha-amylase family glycosyl hydrolase</fullName>
    </submittedName>
</protein>
<dbReference type="Proteomes" id="UP001597519">
    <property type="component" value="Unassembled WGS sequence"/>
</dbReference>
<proteinExistence type="predicted"/>
<dbReference type="RefSeq" id="WP_377772716.1">
    <property type="nucleotide sequence ID" value="NZ_JBHUOQ010000001.1"/>
</dbReference>
<accession>A0ABW5WTI7</accession>
<comment type="caution">
    <text evidence="3">The sequence shown here is derived from an EMBL/GenBank/DDBJ whole genome shotgun (WGS) entry which is preliminary data.</text>
</comment>
<evidence type="ECO:0000313" key="4">
    <source>
        <dbReference type="Proteomes" id="UP001597519"/>
    </source>
</evidence>
<evidence type="ECO:0000256" key="1">
    <source>
        <dbReference type="SAM" id="Phobius"/>
    </source>
</evidence>
<feature type="domain" description="Glycosyl hydrolase family 13 catalytic" evidence="2">
    <location>
        <begin position="46"/>
        <end position="359"/>
    </location>
</feature>
<keyword evidence="3" id="KW-0378">Hydrolase</keyword>
<keyword evidence="1" id="KW-1133">Transmembrane helix</keyword>
<dbReference type="GO" id="GO:0016787">
    <property type="term" value="F:hydrolase activity"/>
    <property type="evidence" value="ECO:0007669"/>
    <property type="project" value="UniProtKB-KW"/>
</dbReference>
<evidence type="ECO:0000313" key="3">
    <source>
        <dbReference type="EMBL" id="MFD2830106.1"/>
    </source>
</evidence>
<feature type="transmembrane region" description="Helical" evidence="1">
    <location>
        <begin position="453"/>
        <end position="472"/>
    </location>
</feature>
<dbReference type="InterPro" id="IPR013780">
    <property type="entry name" value="Glyco_hydro_b"/>
</dbReference>